<name>A0A5J9W7J3_9POAL</name>
<feature type="transmembrane region" description="Helical" evidence="1">
    <location>
        <begin position="35"/>
        <end position="61"/>
    </location>
</feature>
<keyword evidence="1" id="KW-0812">Transmembrane</keyword>
<dbReference type="Gramene" id="TVU43340">
    <property type="protein sequence ID" value="TVU43340"/>
    <property type="gene ID" value="EJB05_09800"/>
</dbReference>
<protein>
    <recommendedName>
        <fullName evidence="4">DUF4220 domain-containing protein</fullName>
    </recommendedName>
</protein>
<reference evidence="2 3" key="1">
    <citation type="journal article" date="2019" name="Sci. Rep.">
        <title>A high-quality genome of Eragrostis curvula grass provides insights into Poaceae evolution and supports new strategies to enhance forage quality.</title>
        <authorList>
            <person name="Carballo J."/>
            <person name="Santos B.A.C.M."/>
            <person name="Zappacosta D."/>
            <person name="Garbus I."/>
            <person name="Selva J.P."/>
            <person name="Gallo C.A."/>
            <person name="Diaz A."/>
            <person name="Albertini E."/>
            <person name="Caccamo M."/>
            <person name="Echenique V."/>
        </authorList>
    </citation>
    <scope>NUCLEOTIDE SEQUENCE [LARGE SCALE GENOMIC DNA]</scope>
    <source>
        <strain evidence="3">cv. Victoria</strain>
        <tissue evidence="2">Leaf</tissue>
    </source>
</reference>
<dbReference type="EMBL" id="RWGY01000005">
    <property type="protein sequence ID" value="TVU43340.1"/>
    <property type="molecule type" value="Genomic_DNA"/>
</dbReference>
<dbReference type="Proteomes" id="UP000324897">
    <property type="component" value="Unassembled WGS sequence"/>
</dbReference>
<organism evidence="2 3">
    <name type="scientific">Eragrostis curvula</name>
    <name type="common">weeping love grass</name>
    <dbReference type="NCBI Taxonomy" id="38414"/>
    <lineage>
        <taxon>Eukaryota</taxon>
        <taxon>Viridiplantae</taxon>
        <taxon>Streptophyta</taxon>
        <taxon>Embryophyta</taxon>
        <taxon>Tracheophyta</taxon>
        <taxon>Spermatophyta</taxon>
        <taxon>Magnoliopsida</taxon>
        <taxon>Liliopsida</taxon>
        <taxon>Poales</taxon>
        <taxon>Poaceae</taxon>
        <taxon>PACMAD clade</taxon>
        <taxon>Chloridoideae</taxon>
        <taxon>Eragrostideae</taxon>
        <taxon>Eragrostidinae</taxon>
        <taxon>Eragrostis</taxon>
    </lineage>
</organism>
<feature type="non-terminal residue" evidence="2">
    <location>
        <position position="1"/>
    </location>
</feature>
<evidence type="ECO:0000313" key="2">
    <source>
        <dbReference type="EMBL" id="TVU43340.1"/>
    </source>
</evidence>
<gene>
    <name evidence="2" type="ORF">EJB05_09800</name>
</gene>
<keyword evidence="1" id="KW-0472">Membrane</keyword>
<evidence type="ECO:0000313" key="3">
    <source>
        <dbReference type="Proteomes" id="UP000324897"/>
    </source>
</evidence>
<feature type="transmembrane region" description="Helical" evidence="1">
    <location>
        <begin position="6"/>
        <end position="23"/>
    </location>
</feature>
<keyword evidence="1" id="KW-1133">Transmembrane helix</keyword>
<proteinExistence type="predicted"/>
<dbReference type="AlphaFoldDB" id="A0A5J9W7J3"/>
<evidence type="ECO:0000256" key="1">
    <source>
        <dbReference type="SAM" id="Phobius"/>
    </source>
</evidence>
<keyword evidence="3" id="KW-1185">Reference proteome</keyword>
<dbReference type="PANTHER" id="PTHR31325">
    <property type="entry name" value="OS01G0798800 PROTEIN-RELATED"/>
    <property type="match status" value="1"/>
</dbReference>
<evidence type="ECO:0008006" key="4">
    <source>
        <dbReference type="Google" id="ProtNLM"/>
    </source>
</evidence>
<accession>A0A5J9W7J3</accession>
<comment type="caution">
    <text evidence="2">The sequence shown here is derived from an EMBL/GenBank/DDBJ whole genome shotgun (WGS) entry which is preliminary data.</text>
</comment>
<sequence length="249" mass="27892">MFDVSVHLLLLLPVVPIGLFHSSHKEAYRASDIKITFLLLYILYLMEIVSCTAMTIFGFQWSEMVAQQSLIGFFACNKRHIRLMCIAGFFGCEAHAGSLRLVRSHVKSGWTSYTRDIEKIFRGSVKKPFDESFILWHLATDFCFHSQGASPDSEYAELCKQISYYMIHLLFANSEMLMPVSTSSLLTLVGASPAGGGWAAAHPQIRPNVLLDEIEVILEGDGPLLLEETELTQKIIDKAESTKGFIHDV</sequence>